<dbReference type="Proteomes" id="UP000006852">
    <property type="component" value="Chromosome"/>
</dbReference>
<dbReference type="GeneID" id="302998584"/>
<name>F2NST9_TRES6</name>
<protein>
    <submittedName>
        <fullName evidence="1">Uncharacterized protein</fullName>
    </submittedName>
</protein>
<dbReference type="EMBL" id="CP002631">
    <property type="protein sequence ID" value="AEB14327.1"/>
    <property type="molecule type" value="Genomic_DNA"/>
</dbReference>
<reference evidence="2" key="2">
    <citation type="submission" date="2011-04" db="EMBL/GenBank/DDBJ databases">
        <title>The complete genome of chromosome of Treponema succinifaciens DSM 2489.</title>
        <authorList>
            <person name="Lucas S."/>
            <person name="Copeland A."/>
            <person name="Lapidus A."/>
            <person name="Bruce D."/>
            <person name="Goodwin L."/>
            <person name="Pitluck S."/>
            <person name="Peters L."/>
            <person name="Kyrpides N."/>
            <person name="Mavromatis K."/>
            <person name="Ivanova N."/>
            <person name="Ovchinnikova G."/>
            <person name="Teshima H."/>
            <person name="Detter J.C."/>
            <person name="Tapia R."/>
            <person name="Han C."/>
            <person name="Land M."/>
            <person name="Hauser L."/>
            <person name="Markowitz V."/>
            <person name="Cheng J.-F."/>
            <person name="Hugenholtz P."/>
            <person name="Woyke T."/>
            <person name="Wu D."/>
            <person name="Gronow S."/>
            <person name="Wellnitz S."/>
            <person name="Brambilla E."/>
            <person name="Klenk H.-P."/>
            <person name="Eisen J.A."/>
        </authorList>
    </citation>
    <scope>NUCLEOTIDE SEQUENCE [LARGE SCALE GENOMIC DNA]</scope>
    <source>
        <strain evidence="2">ATCC 33096 / DSM 2489 / 6091</strain>
    </source>
</reference>
<evidence type="ECO:0000313" key="2">
    <source>
        <dbReference type="Proteomes" id="UP000006852"/>
    </source>
</evidence>
<organism evidence="1 2">
    <name type="scientific">Treponema succinifaciens (strain ATCC 33096 / DSM 2489 / 6091)</name>
    <dbReference type="NCBI Taxonomy" id="869209"/>
    <lineage>
        <taxon>Bacteria</taxon>
        <taxon>Pseudomonadati</taxon>
        <taxon>Spirochaetota</taxon>
        <taxon>Spirochaetia</taxon>
        <taxon>Spirochaetales</taxon>
        <taxon>Treponemataceae</taxon>
        <taxon>Treponema</taxon>
    </lineage>
</organism>
<gene>
    <name evidence="1" type="ordered locus">Tresu_1424</name>
</gene>
<dbReference type="KEGG" id="tsu:Tresu_1424"/>
<dbReference type="AlphaFoldDB" id="F2NST9"/>
<dbReference type="RefSeq" id="WP_013701610.1">
    <property type="nucleotide sequence ID" value="NC_015385.1"/>
</dbReference>
<evidence type="ECO:0000313" key="1">
    <source>
        <dbReference type="EMBL" id="AEB14327.1"/>
    </source>
</evidence>
<sequence length="304" mass="35844">MSEKTTAEARKIWKDFSEKKTSEEETKNLLLEFMFRRKFELGLASMGEDDFSDFLVYMAEHFVHILKKYNPEISDFSTYIYGVLQASALWRKKKQFLVNEKKSFCETLVVEESNFVLENEEIYFENEMTTEELYKVAKKNLEYSACSRHSERKTKISESFTKELCLVLALKSCYSITDPLVEKVSAATGCNKEKLRKMIMSAKESIEKKEMRFHNLFKKRNFAYFHRKKFSMQKQREAQKESDCTEYELQKFNSHDKRWRKSIEELSRQIPVPTNITVGKLLSMSPRHVASLVSKAKEIFSGDE</sequence>
<dbReference type="STRING" id="869209.Tresu_1424"/>
<dbReference type="OrthoDB" id="359055at2"/>
<accession>F2NST9</accession>
<dbReference type="HOGENOM" id="CLU_915109_0_0_12"/>
<keyword evidence="2" id="KW-1185">Reference proteome</keyword>
<reference evidence="1 2" key="1">
    <citation type="journal article" date="2011" name="Stand. Genomic Sci.">
        <title>Complete genome sequence of Treponema succinifaciens type strain (6091).</title>
        <authorList>
            <person name="Han C."/>
            <person name="Gronow S."/>
            <person name="Teshima H."/>
            <person name="Lapidus A."/>
            <person name="Nolan M."/>
            <person name="Lucas S."/>
            <person name="Hammon N."/>
            <person name="Deshpande S."/>
            <person name="Cheng J.F."/>
            <person name="Zeytun A."/>
            <person name="Tapia R."/>
            <person name="Goodwin L."/>
            <person name="Pitluck S."/>
            <person name="Liolios K."/>
            <person name="Pagani I."/>
            <person name="Ivanova N."/>
            <person name="Mavromatis K."/>
            <person name="Mikhailova N."/>
            <person name="Huntemann M."/>
            <person name="Pati A."/>
            <person name="Chen A."/>
            <person name="Palaniappan K."/>
            <person name="Land M."/>
            <person name="Hauser L."/>
            <person name="Brambilla E.M."/>
            <person name="Rohde M."/>
            <person name="Goker M."/>
            <person name="Woyke T."/>
            <person name="Bristow J."/>
            <person name="Eisen J.A."/>
            <person name="Markowitz V."/>
            <person name="Hugenholtz P."/>
            <person name="Kyrpides N.C."/>
            <person name="Klenk H.P."/>
            <person name="Detter J.C."/>
        </authorList>
    </citation>
    <scope>NUCLEOTIDE SEQUENCE [LARGE SCALE GENOMIC DNA]</scope>
    <source>
        <strain evidence="2">ATCC 33096 / DSM 2489 / 6091</strain>
    </source>
</reference>
<proteinExistence type="predicted"/>